<evidence type="ECO:0000256" key="3">
    <source>
        <dbReference type="ARBA" id="ARBA00023134"/>
    </source>
</evidence>
<comment type="similarity">
    <text evidence="1">Belongs to the small GTPase superfamily. Rab family.</text>
</comment>
<dbReference type="VEuPathDB" id="AmoebaDB:DICPUDRAFT_73840"/>
<dbReference type="PROSITE" id="PS51421">
    <property type="entry name" value="RAS"/>
    <property type="match status" value="1"/>
</dbReference>
<dbReference type="SMART" id="SM00175">
    <property type="entry name" value="RAB"/>
    <property type="match status" value="1"/>
</dbReference>
<accession>F0Z612</accession>
<dbReference type="InterPro" id="IPR001806">
    <property type="entry name" value="Small_GTPase"/>
</dbReference>
<dbReference type="SUPFAM" id="SSF52540">
    <property type="entry name" value="P-loop containing nucleoside triphosphate hydrolases"/>
    <property type="match status" value="1"/>
</dbReference>
<dbReference type="RefSeq" id="XP_003282854.1">
    <property type="nucleotide sequence ID" value="XM_003282806.1"/>
</dbReference>
<dbReference type="eggNOG" id="KOG0080">
    <property type="taxonomic scope" value="Eukaryota"/>
</dbReference>
<dbReference type="EMBL" id="GL870941">
    <property type="protein sequence ID" value="EGC40518.1"/>
    <property type="molecule type" value="Genomic_DNA"/>
</dbReference>
<reference evidence="5" key="1">
    <citation type="journal article" date="2011" name="Genome Biol.">
        <title>Comparative genomics of the social amoebae Dictyostelium discoideum and Dictyostelium purpureum.</title>
        <authorList>
            <consortium name="US DOE Joint Genome Institute (JGI-PGF)"/>
            <person name="Sucgang R."/>
            <person name="Kuo A."/>
            <person name="Tian X."/>
            <person name="Salerno W."/>
            <person name="Parikh A."/>
            <person name="Feasley C.L."/>
            <person name="Dalin E."/>
            <person name="Tu H."/>
            <person name="Huang E."/>
            <person name="Barry K."/>
            <person name="Lindquist E."/>
            <person name="Shapiro H."/>
            <person name="Bruce D."/>
            <person name="Schmutz J."/>
            <person name="Salamov A."/>
            <person name="Fey P."/>
            <person name="Gaudet P."/>
            <person name="Anjard C."/>
            <person name="Babu M.M."/>
            <person name="Basu S."/>
            <person name="Bushmanova Y."/>
            <person name="van der Wel H."/>
            <person name="Katoh-Kurasawa M."/>
            <person name="Dinh C."/>
            <person name="Coutinho P.M."/>
            <person name="Saito T."/>
            <person name="Elias M."/>
            <person name="Schaap P."/>
            <person name="Kay R.R."/>
            <person name="Henrissat B."/>
            <person name="Eichinger L."/>
            <person name="Rivero F."/>
            <person name="Putnam N.H."/>
            <person name="West C.M."/>
            <person name="Loomis W.F."/>
            <person name="Chisholm R.L."/>
            <person name="Shaulsky G."/>
            <person name="Strassmann J.E."/>
            <person name="Queller D.C."/>
            <person name="Kuspa A."/>
            <person name="Grigoriev I.V."/>
        </authorList>
    </citation>
    <scope>NUCLEOTIDE SEQUENCE [LARGE SCALE GENOMIC DNA]</scope>
    <source>
        <strain evidence="5">QSDP1</strain>
    </source>
</reference>
<dbReference type="GeneID" id="10503288"/>
<keyword evidence="5" id="KW-1185">Reference proteome</keyword>
<name>F0Z612_DICPU</name>
<dbReference type="PROSITE" id="PS51419">
    <property type="entry name" value="RAB"/>
    <property type="match status" value="1"/>
</dbReference>
<keyword evidence="2" id="KW-0547">Nucleotide-binding</keyword>
<evidence type="ECO:0000256" key="1">
    <source>
        <dbReference type="ARBA" id="ARBA00006270"/>
    </source>
</evidence>
<protein>
    <submittedName>
        <fullName evidence="4">Uncharacterized protein</fullName>
    </submittedName>
</protein>
<dbReference type="InParanoid" id="F0Z612"/>
<dbReference type="GO" id="GO:0016020">
    <property type="term" value="C:membrane"/>
    <property type="evidence" value="ECO:0000318"/>
    <property type="project" value="GO_Central"/>
</dbReference>
<dbReference type="Pfam" id="PF00071">
    <property type="entry name" value="Ras"/>
    <property type="match status" value="1"/>
</dbReference>
<proteinExistence type="inferred from homology"/>
<evidence type="ECO:0000256" key="2">
    <source>
        <dbReference type="ARBA" id="ARBA00022741"/>
    </source>
</evidence>
<dbReference type="Gene3D" id="3.40.50.300">
    <property type="entry name" value="P-loop containing nucleotide triphosphate hydrolases"/>
    <property type="match status" value="1"/>
</dbReference>
<dbReference type="GO" id="GO:0003924">
    <property type="term" value="F:GTPase activity"/>
    <property type="evidence" value="ECO:0000318"/>
    <property type="project" value="GO_Central"/>
</dbReference>
<evidence type="ECO:0000313" key="5">
    <source>
        <dbReference type="Proteomes" id="UP000001064"/>
    </source>
</evidence>
<dbReference type="STRING" id="5786.F0Z612"/>
<keyword evidence="3" id="KW-0342">GTP-binding</keyword>
<gene>
    <name evidence="4" type="ORF">DICPUDRAFT_73840</name>
</gene>
<evidence type="ECO:0000313" key="4">
    <source>
        <dbReference type="EMBL" id="EGC40518.1"/>
    </source>
</evidence>
<dbReference type="AlphaFoldDB" id="F0Z612"/>
<dbReference type="Proteomes" id="UP000001064">
    <property type="component" value="Unassembled WGS sequence"/>
</dbReference>
<dbReference type="InterPro" id="IPR050305">
    <property type="entry name" value="Small_GTPase_Rab"/>
</dbReference>
<sequence>MSNKSIPKSSSMSSIPTSDLLISEPIFDIPIENDIHYYFNLLLIGDHDLIDVDNKIYSKKNICIDDKFIRVSIFKHHAANVSWERFKTIRDLYYKNLHGAIFVYDITKQESFQSIIDVWYKQYQDYKILKIHNISDSPYYKSLNNFKPSLLLLGINTDKRNSTNYSTCVSTEKVVDFAKSIDAEFYELPSVNKKNIGFAIFELLKDIKKNYEASGAKTFQEIDKSKCIIN</sequence>
<dbReference type="InterPro" id="IPR027417">
    <property type="entry name" value="P-loop_NTPase"/>
</dbReference>
<dbReference type="KEGG" id="dpp:DICPUDRAFT_73840"/>
<dbReference type="PANTHER" id="PTHR47980">
    <property type="entry name" value="LD44762P"/>
    <property type="match status" value="1"/>
</dbReference>
<organism evidence="4 5">
    <name type="scientific">Dictyostelium purpureum</name>
    <name type="common">Slime mold</name>
    <dbReference type="NCBI Taxonomy" id="5786"/>
    <lineage>
        <taxon>Eukaryota</taxon>
        <taxon>Amoebozoa</taxon>
        <taxon>Evosea</taxon>
        <taxon>Eumycetozoa</taxon>
        <taxon>Dictyostelia</taxon>
        <taxon>Dictyosteliales</taxon>
        <taxon>Dictyosteliaceae</taxon>
        <taxon>Dictyostelium</taxon>
    </lineage>
</organism>
<dbReference type="GO" id="GO:0006887">
    <property type="term" value="P:exocytosis"/>
    <property type="evidence" value="ECO:0000318"/>
    <property type="project" value="GO_Central"/>
</dbReference>
<dbReference type="GO" id="GO:0005525">
    <property type="term" value="F:GTP binding"/>
    <property type="evidence" value="ECO:0007669"/>
    <property type="project" value="UniProtKB-KW"/>
</dbReference>